<dbReference type="GO" id="GO:0005739">
    <property type="term" value="C:mitochondrion"/>
    <property type="evidence" value="ECO:0007669"/>
    <property type="project" value="TreeGrafter"/>
</dbReference>
<comment type="similarity">
    <text evidence="1">Belongs to the GTP cyclohydrolase I type 2/NIF3 family.</text>
</comment>
<feature type="binding site" evidence="2">
    <location>
        <position position="56"/>
    </location>
    <ligand>
        <name>a divalent metal cation</name>
        <dbReference type="ChEBI" id="CHEBI:60240"/>
        <label>1</label>
    </ligand>
</feature>
<gene>
    <name evidence="3" type="ORF">HETIRDRAFT_413128</name>
</gene>
<dbReference type="InParanoid" id="W4KLP7"/>
<evidence type="ECO:0008006" key="5">
    <source>
        <dbReference type="Google" id="ProtNLM"/>
    </source>
</evidence>
<evidence type="ECO:0000256" key="2">
    <source>
        <dbReference type="PIRSR" id="PIRSR602678-1"/>
    </source>
</evidence>
<dbReference type="Proteomes" id="UP000030671">
    <property type="component" value="Unassembled WGS sequence"/>
</dbReference>
<reference evidence="3 4" key="1">
    <citation type="journal article" date="2012" name="New Phytol.">
        <title>Insight into trade-off between wood decay and parasitism from the genome of a fungal forest pathogen.</title>
        <authorList>
            <person name="Olson A."/>
            <person name="Aerts A."/>
            <person name="Asiegbu F."/>
            <person name="Belbahri L."/>
            <person name="Bouzid O."/>
            <person name="Broberg A."/>
            <person name="Canback B."/>
            <person name="Coutinho P.M."/>
            <person name="Cullen D."/>
            <person name="Dalman K."/>
            <person name="Deflorio G."/>
            <person name="van Diepen L.T."/>
            <person name="Dunand C."/>
            <person name="Duplessis S."/>
            <person name="Durling M."/>
            <person name="Gonthier P."/>
            <person name="Grimwood J."/>
            <person name="Fossdal C.G."/>
            <person name="Hansson D."/>
            <person name="Henrissat B."/>
            <person name="Hietala A."/>
            <person name="Himmelstrand K."/>
            <person name="Hoffmeister D."/>
            <person name="Hogberg N."/>
            <person name="James T.Y."/>
            <person name="Karlsson M."/>
            <person name="Kohler A."/>
            <person name="Kues U."/>
            <person name="Lee Y.H."/>
            <person name="Lin Y.C."/>
            <person name="Lind M."/>
            <person name="Lindquist E."/>
            <person name="Lombard V."/>
            <person name="Lucas S."/>
            <person name="Lunden K."/>
            <person name="Morin E."/>
            <person name="Murat C."/>
            <person name="Park J."/>
            <person name="Raffaello T."/>
            <person name="Rouze P."/>
            <person name="Salamov A."/>
            <person name="Schmutz J."/>
            <person name="Solheim H."/>
            <person name="Stahlberg J."/>
            <person name="Velez H."/>
            <person name="de Vries R.P."/>
            <person name="Wiebenga A."/>
            <person name="Woodward S."/>
            <person name="Yakovlev I."/>
            <person name="Garbelotto M."/>
            <person name="Martin F."/>
            <person name="Grigoriev I.V."/>
            <person name="Stenlid J."/>
        </authorList>
    </citation>
    <scope>NUCLEOTIDE SEQUENCE [LARGE SCALE GENOMIC DNA]</scope>
    <source>
        <strain evidence="3 4">TC 32-1</strain>
    </source>
</reference>
<dbReference type="InterPro" id="IPR002678">
    <property type="entry name" value="DUF34/NIF3"/>
</dbReference>
<dbReference type="FunCoup" id="W4KLP7">
    <property type="interactions" value="533"/>
</dbReference>
<evidence type="ECO:0000313" key="3">
    <source>
        <dbReference type="EMBL" id="ETW86752.1"/>
    </source>
</evidence>
<feature type="binding site" evidence="2">
    <location>
        <position position="219"/>
    </location>
    <ligand>
        <name>a divalent metal cation</name>
        <dbReference type="ChEBI" id="CHEBI:60240"/>
        <label>1</label>
    </ligand>
</feature>
<sequence>MSVIKLVSKAMERIAPLKGPPLQHRNSRNVLLTIDLTPQVLKEAIALPAAAIIAYHPPLFKPLSSLTLANPLQASLLWCATAGISIYSPHTALDSVYGGINDWLADGLGEGKVELLHGETVPSLGGGGRLVCLDEKVSFKVLQERVKKYLGLTHLQVAQAPTRLHNDVQTIAICAGSGGSVLQGIKADVYLTGEMSHHEVLAAVAADRSVILCGHSNTERGYLPILANRLREEFSKLDGEGWALAKEISFHVSDKDADPLITV</sequence>
<dbReference type="GO" id="GO:0046872">
    <property type="term" value="F:metal ion binding"/>
    <property type="evidence" value="ECO:0007669"/>
    <property type="project" value="UniProtKB-KW"/>
</dbReference>
<dbReference type="FunFam" id="3.40.1390.30:FF:000001">
    <property type="entry name" value="GTP cyclohydrolase 1 type 2"/>
    <property type="match status" value="1"/>
</dbReference>
<organism evidence="3 4">
    <name type="scientific">Heterobasidion irregulare (strain TC 32-1)</name>
    <dbReference type="NCBI Taxonomy" id="747525"/>
    <lineage>
        <taxon>Eukaryota</taxon>
        <taxon>Fungi</taxon>
        <taxon>Dikarya</taxon>
        <taxon>Basidiomycota</taxon>
        <taxon>Agaricomycotina</taxon>
        <taxon>Agaricomycetes</taxon>
        <taxon>Russulales</taxon>
        <taxon>Bondarzewiaceae</taxon>
        <taxon>Heterobasidion</taxon>
        <taxon>Heterobasidion annosum species complex</taxon>
    </lineage>
</organism>
<keyword evidence="2" id="KW-0479">Metal-binding</keyword>
<dbReference type="HOGENOM" id="CLU_037423_0_1_1"/>
<dbReference type="PANTHER" id="PTHR13799">
    <property type="entry name" value="NGG1 INTERACTING FACTOR 3"/>
    <property type="match status" value="1"/>
</dbReference>
<dbReference type="EMBL" id="KI925454">
    <property type="protein sequence ID" value="ETW86752.1"/>
    <property type="molecule type" value="Genomic_DNA"/>
</dbReference>
<evidence type="ECO:0000256" key="1">
    <source>
        <dbReference type="ARBA" id="ARBA00006964"/>
    </source>
</evidence>
<protein>
    <recommendedName>
        <fullName evidence="5">NGG1p interacting factor 3</fullName>
    </recommendedName>
</protein>
<dbReference type="RefSeq" id="XP_009540741.1">
    <property type="nucleotide sequence ID" value="XM_009542446.1"/>
</dbReference>
<dbReference type="SUPFAM" id="SSF102705">
    <property type="entry name" value="NIF3 (NGG1p interacting factor 3)-like"/>
    <property type="match status" value="1"/>
</dbReference>
<dbReference type="STRING" id="747525.W4KLP7"/>
<dbReference type="OrthoDB" id="3345469at2759"/>
<keyword evidence="4" id="KW-1185">Reference proteome</keyword>
<dbReference type="AlphaFoldDB" id="W4KLP7"/>
<dbReference type="Gene3D" id="3.40.1390.30">
    <property type="entry name" value="NIF3 (NGG1p interacting factor 3)-like"/>
    <property type="match status" value="1"/>
</dbReference>
<dbReference type="NCBIfam" id="TIGR00486">
    <property type="entry name" value="YbgI_SA1388"/>
    <property type="match status" value="1"/>
</dbReference>
<feature type="binding site" evidence="2">
    <location>
        <position position="215"/>
    </location>
    <ligand>
        <name>a divalent metal cation</name>
        <dbReference type="ChEBI" id="CHEBI:60240"/>
        <label>2</label>
    </ligand>
</feature>
<feature type="binding site" evidence="2">
    <location>
        <position position="94"/>
    </location>
    <ligand>
        <name>a divalent metal cation</name>
        <dbReference type="ChEBI" id="CHEBI:60240"/>
        <label>1</label>
    </ligand>
</feature>
<dbReference type="KEGG" id="hir:HETIRDRAFT_413128"/>
<accession>W4KLP7</accession>
<proteinExistence type="inferred from homology"/>
<dbReference type="eggNOG" id="KOG4131">
    <property type="taxonomic scope" value="Eukaryota"/>
</dbReference>
<dbReference type="Pfam" id="PF01784">
    <property type="entry name" value="DUF34_NIF3"/>
    <property type="match status" value="1"/>
</dbReference>
<evidence type="ECO:0000313" key="4">
    <source>
        <dbReference type="Proteomes" id="UP000030671"/>
    </source>
</evidence>
<dbReference type="PANTHER" id="PTHR13799:SF13">
    <property type="entry name" value="NIF3-LIKE PROTEIN 1"/>
    <property type="match status" value="1"/>
</dbReference>
<name>W4KLP7_HETIT</name>
<dbReference type="InterPro" id="IPR036069">
    <property type="entry name" value="DUF34/NIF3_sf"/>
</dbReference>
<dbReference type="GeneID" id="20673092"/>